<keyword evidence="4 7" id="KW-0812">Transmembrane</keyword>
<comment type="caution">
    <text evidence="8">The sequence shown here is derived from an EMBL/GenBank/DDBJ whole genome shotgun (WGS) entry which is preliminary data.</text>
</comment>
<proteinExistence type="inferred from homology"/>
<feature type="transmembrane region" description="Helical" evidence="7">
    <location>
        <begin position="40"/>
        <end position="59"/>
    </location>
</feature>
<accession>A0A642V338</accession>
<evidence type="ECO:0000256" key="6">
    <source>
        <dbReference type="ARBA" id="ARBA00023136"/>
    </source>
</evidence>
<dbReference type="RefSeq" id="XP_034014762.1">
    <property type="nucleotide sequence ID" value="XM_034157302.1"/>
</dbReference>
<feature type="transmembrane region" description="Helical" evidence="7">
    <location>
        <begin position="365"/>
        <end position="386"/>
    </location>
</feature>
<feature type="transmembrane region" description="Helical" evidence="7">
    <location>
        <begin position="280"/>
        <end position="301"/>
    </location>
</feature>
<dbReference type="EMBL" id="SWFT01000019">
    <property type="protein sequence ID" value="KAA8907756.1"/>
    <property type="molecule type" value="Genomic_DNA"/>
</dbReference>
<evidence type="ECO:0000256" key="5">
    <source>
        <dbReference type="ARBA" id="ARBA00022989"/>
    </source>
</evidence>
<comment type="subcellular location">
    <subcellularLocation>
        <location evidence="1">Membrane</location>
        <topology evidence="1">Multi-pass membrane protein</topology>
    </subcellularLocation>
</comment>
<comment type="similarity">
    <text evidence="2">Belongs to the oligopeptide OPT transporter family.</text>
</comment>
<evidence type="ECO:0008006" key="10">
    <source>
        <dbReference type="Google" id="ProtNLM"/>
    </source>
</evidence>
<dbReference type="GeneID" id="54779096"/>
<keyword evidence="5 7" id="KW-1133">Transmembrane helix</keyword>
<name>A0A642V338_DIURU</name>
<dbReference type="GO" id="GO:0035673">
    <property type="term" value="F:oligopeptide transmembrane transporter activity"/>
    <property type="evidence" value="ECO:0007669"/>
    <property type="project" value="InterPro"/>
</dbReference>
<dbReference type="Pfam" id="PF03169">
    <property type="entry name" value="OPT"/>
    <property type="match status" value="1"/>
</dbReference>
<evidence type="ECO:0000256" key="4">
    <source>
        <dbReference type="ARBA" id="ARBA00022692"/>
    </source>
</evidence>
<evidence type="ECO:0000313" key="8">
    <source>
        <dbReference type="EMBL" id="KAA8907756.1"/>
    </source>
</evidence>
<dbReference type="VEuPathDB" id="FungiDB:DIURU_000443"/>
<evidence type="ECO:0000313" key="9">
    <source>
        <dbReference type="Proteomes" id="UP000449547"/>
    </source>
</evidence>
<evidence type="ECO:0000256" key="7">
    <source>
        <dbReference type="SAM" id="Phobius"/>
    </source>
</evidence>
<keyword evidence="3" id="KW-0813">Transport</keyword>
<feature type="transmembrane region" description="Helical" evidence="7">
    <location>
        <begin position="511"/>
        <end position="532"/>
    </location>
</feature>
<sequence>MDVEHKLALPQVTVRATLVGLAIGSLVLVSNFQFGLQTGWVSMMSLPSALLGYAVFHACPLRHKFTDVENVFVQSVAVAAGTGPLAFGLVGIVPAIEKFLAGDETGYGHPMTFSLAQLMVWSLGLGFFGVFFAVPLRKQVIVREKLPFPSGSATATLVSVLHQTATVDGEAPSQSNQEYREDITNMVSTFVVSSAVTLASYFWPILRAIPIFGSYISKHYLWNFQLSAAYIGQGMIMGLQTTSYMLFGCILGWAVLGPLAHYQGWAPGPTDDWKHGAQGWILWVSLAAMVADSVVSLIIISGKSIQNLRQRSSTQETEPLLALAEVDDVPKRYLISPKFTAWGIVASSLLCVISVKWVYGSVMPVYAIFVALALTFVFAILGVRALGETDLNPVSGIGKLSQLVFAVVVPPSHPARLLINLVAGGIAEAGAQQAGDLMQDLKTGSLLGASPKAQFVAQCIGTLYSVLLSSVMYKVYNHVYTIPSDSFRIPTAVIWVDCSRLVTGEGLPPKAWEASVITFVVFAAIAVAKNLGTSPKLRYLPSGVAVGIGIYNTPNFTLARFLGGVISYWWMKRSTRQVAMIIFSSGLVLGEGVFSAVVLGLRSMGI</sequence>
<dbReference type="OMA" id="EDRKGHW"/>
<evidence type="ECO:0000256" key="3">
    <source>
        <dbReference type="ARBA" id="ARBA00022448"/>
    </source>
</evidence>
<feature type="transmembrane region" description="Helical" evidence="7">
    <location>
        <begin position="243"/>
        <end position="260"/>
    </location>
</feature>
<evidence type="ECO:0000256" key="2">
    <source>
        <dbReference type="ARBA" id="ARBA00008807"/>
    </source>
</evidence>
<protein>
    <recommendedName>
        <fullName evidence="10">OPT superfamily oligopeptide transporter</fullName>
    </recommendedName>
</protein>
<evidence type="ECO:0000256" key="1">
    <source>
        <dbReference type="ARBA" id="ARBA00004141"/>
    </source>
</evidence>
<feature type="transmembrane region" description="Helical" evidence="7">
    <location>
        <begin position="71"/>
        <end position="96"/>
    </location>
</feature>
<gene>
    <name evidence="8" type="ORF">DIURU_000443</name>
</gene>
<dbReference type="OrthoDB" id="627262at2759"/>
<dbReference type="PANTHER" id="PTHR31645:SF0">
    <property type="entry name" value="OLIGOPEPTIDE TRANSPORTER YGL114W-RELATED"/>
    <property type="match status" value="1"/>
</dbReference>
<organism evidence="8 9">
    <name type="scientific">Diutina rugosa</name>
    <name type="common">Yeast</name>
    <name type="synonym">Candida rugosa</name>
    <dbReference type="NCBI Taxonomy" id="5481"/>
    <lineage>
        <taxon>Eukaryota</taxon>
        <taxon>Fungi</taxon>
        <taxon>Dikarya</taxon>
        <taxon>Ascomycota</taxon>
        <taxon>Saccharomycotina</taxon>
        <taxon>Pichiomycetes</taxon>
        <taxon>Debaryomycetaceae</taxon>
        <taxon>Diutina</taxon>
    </lineage>
</organism>
<feature type="transmembrane region" description="Helical" evidence="7">
    <location>
        <begin position="12"/>
        <end position="34"/>
    </location>
</feature>
<dbReference type="AlphaFoldDB" id="A0A642V338"/>
<dbReference type="InterPro" id="IPR045035">
    <property type="entry name" value="YSL-like"/>
</dbReference>
<dbReference type="GO" id="GO:0000329">
    <property type="term" value="C:fungal-type vacuole membrane"/>
    <property type="evidence" value="ECO:0007669"/>
    <property type="project" value="TreeGrafter"/>
</dbReference>
<feature type="transmembrane region" description="Helical" evidence="7">
    <location>
        <begin position="577"/>
        <end position="601"/>
    </location>
</feature>
<dbReference type="NCBIfam" id="TIGR00728">
    <property type="entry name" value="OPT_sfam"/>
    <property type="match status" value="1"/>
</dbReference>
<keyword evidence="9" id="KW-1185">Reference proteome</keyword>
<dbReference type="InterPro" id="IPR004813">
    <property type="entry name" value="OPT"/>
</dbReference>
<feature type="transmembrane region" description="Helical" evidence="7">
    <location>
        <begin position="544"/>
        <end position="571"/>
    </location>
</feature>
<dbReference type="PANTHER" id="PTHR31645">
    <property type="entry name" value="OLIGOPEPTIDE TRANSPORTER YGL114W-RELATED"/>
    <property type="match status" value="1"/>
</dbReference>
<keyword evidence="6 7" id="KW-0472">Membrane</keyword>
<reference evidence="8 9" key="1">
    <citation type="submission" date="2019-07" db="EMBL/GenBank/DDBJ databases">
        <title>Genome assembly of two rare yeast pathogens: Diutina rugosa and Trichomonascus ciferrii.</title>
        <authorList>
            <person name="Mixao V."/>
            <person name="Saus E."/>
            <person name="Hansen A."/>
            <person name="Lass-Flor C."/>
            <person name="Gabaldon T."/>
        </authorList>
    </citation>
    <scope>NUCLEOTIDE SEQUENCE [LARGE SCALE GENOMIC DNA]</scope>
    <source>
        <strain evidence="8 9">CBS 613</strain>
    </source>
</reference>
<dbReference type="Proteomes" id="UP000449547">
    <property type="component" value="Unassembled WGS sequence"/>
</dbReference>
<feature type="transmembrane region" description="Helical" evidence="7">
    <location>
        <begin position="339"/>
        <end position="359"/>
    </location>
</feature>
<feature type="transmembrane region" description="Helical" evidence="7">
    <location>
        <begin position="116"/>
        <end position="136"/>
    </location>
</feature>